<protein>
    <recommendedName>
        <fullName evidence="3">Carboxypeptidase regulatory-like domain-containing protein</fullName>
    </recommendedName>
</protein>
<comment type="caution">
    <text evidence="1">The sequence shown here is derived from an EMBL/GenBank/DDBJ whole genome shotgun (WGS) entry which is preliminary data.</text>
</comment>
<dbReference type="HOGENOM" id="CLU_113730_2_0_0"/>
<gene>
    <name evidence="1" type="ORF">DSM3645_29686</name>
</gene>
<evidence type="ECO:0000313" key="2">
    <source>
        <dbReference type="Proteomes" id="UP000004358"/>
    </source>
</evidence>
<dbReference type="PROSITE" id="PS51257">
    <property type="entry name" value="PROKAR_LIPOPROTEIN"/>
    <property type="match status" value="1"/>
</dbReference>
<accession>A3ZXG7</accession>
<organism evidence="1 2">
    <name type="scientific">Blastopirellula marina DSM 3645</name>
    <dbReference type="NCBI Taxonomy" id="314230"/>
    <lineage>
        <taxon>Bacteria</taxon>
        <taxon>Pseudomonadati</taxon>
        <taxon>Planctomycetota</taxon>
        <taxon>Planctomycetia</taxon>
        <taxon>Pirellulales</taxon>
        <taxon>Pirellulaceae</taxon>
        <taxon>Blastopirellula</taxon>
    </lineage>
</organism>
<name>A3ZXG7_9BACT</name>
<dbReference type="eggNOG" id="ENOG502ZJGI">
    <property type="taxonomic scope" value="Bacteria"/>
</dbReference>
<dbReference type="OrthoDB" id="274702at2"/>
<dbReference type="STRING" id="314230.DSM3645_29686"/>
<reference evidence="1 2" key="1">
    <citation type="submission" date="2006-02" db="EMBL/GenBank/DDBJ databases">
        <authorList>
            <person name="Amann R."/>
            <person name="Ferriera S."/>
            <person name="Johnson J."/>
            <person name="Kravitz S."/>
            <person name="Halpern A."/>
            <person name="Remington K."/>
            <person name="Beeson K."/>
            <person name="Tran B."/>
            <person name="Rogers Y.-H."/>
            <person name="Friedman R."/>
            <person name="Venter J.C."/>
        </authorList>
    </citation>
    <scope>NUCLEOTIDE SEQUENCE [LARGE SCALE GENOMIC DNA]</scope>
    <source>
        <strain evidence="1 2">DSM 3645</strain>
    </source>
</reference>
<dbReference type="RefSeq" id="WP_002653907.1">
    <property type="nucleotide sequence ID" value="NZ_CH672376.1"/>
</dbReference>
<sequence>MRKQFPLFSLVVLVGLWTFFLGGCANEAGLERRIVAGRVTYQGKPIESGEIRFVPTSKGPVSAALIRNGDYEVTHRGGVMLGNAKVEIVITSNAAPVSIEELDNHQSPPSGGVLPKKYGAESTLRVDVQQGPGKQTLDFDLTKKSAAATPASICPAARLANLC</sequence>
<proteinExistence type="predicted"/>
<evidence type="ECO:0000313" key="1">
    <source>
        <dbReference type="EMBL" id="EAQ78757.1"/>
    </source>
</evidence>
<dbReference type="AlphaFoldDB" id="A3ZXG7"/>
<dbReference type="Proteomes" id="UP000004358">
    <property type="component" value="Unassembled WGS sequence"/>
</dbReference>
<evidence type="ECO:0008006" key="3">
    <source>
        <dbReference type="Google" id="ProtNLM"/>
    </source>
</evidence>
<dbReference type="EMBL" id="AANZ01000018">
    <property type="protein sequence ID" value="EAQ78757.1"/>
    <property type="molecule type" value="Genomic_DNA"/>
</dbReference>